<dbReference type="Gene3D" id="3.40.50.300">
    <property type="entry name" value="P-loop containing nucleotide triphosphate hydrolases"/>
    <property type="match status" value="2"/>
</dbReference>
<keyword evidence="2" id="KW-0651">Protein splicing</keyword>
<dbReference type="InterPro" id="IPR007869">
    <property type="entry name" value="Homing_endonuc_PI-Sce"/>
</dbReference>
<evidence type="ECO:0000256" key="1">
    <source>
        <dbReference type="ARBA" id="ARBA00022813"/>
    </source>
</evidence>
<feature type="domain" description="DOD-type homing endonuclease" evidence="3">
    <location>
        <begin position="155"/>
        <end position="301"/>
    </location>
</feature>
<dbReference type="Gene3D" id="3.10.28.10">
    <property type="entry name" value="Homing endonucleases"/>
    <property type="match status" value="1"/>
</dbReference>
<dbReference type="Pfam" id="PF05203">
    <property type="entry name" value="Hom_end_hint"/>
    <property type="match status" value="1"/>
</dbReference>
<dbReference type="InterPro" id="IPR014001">
    <property type="entry name" value="Helicase_ATP-bd"/>
</dbReference>
<evidence type="ECO:0000259" key="4">
    <source>
        <dbReference type="PROSITE" id="PS51192"/>
    </source>
</evidence>
<reference evidence="6" key="1">
    <citation type="submission" date="2020-05" db="EMBL/GenBank/DDBJ databases">
        <authorList>
            <person name="Chiriac C."/>
            <person name="Salcher M."/>
            <person name="Ghai R."/>
            <person name="Kavagutti S V."/>
        </authorList>
    </citation>
    <scope>NUCLEOTIDE SEQUENCE</scope>
</reference>
<dbReference type="PROSITE" id="PS50819">
    <property type="entry name" value="INTEIN_ENDONUCLEASE"/>
    <property type="match status" value="1"/>
</dbReference>
<dbReference type="InterPro" id="IPR001650">
    <property type="entry name" value="Helicase_C-like"/>
</dbReference>
<accession>A0A6J5RBU2</accession>
<dbReference type="Pfam" id="PF05204">
    <property type="entry name" value="Hom_end"/>
    <property type="match status" value="1"/>
</dbReference>
<dbReference type="SMART" id="SM00487">
    <property type="entry name" value="DEXDc"/>
    <property type="match status" value="1"/>
</dbReference>
<dbReference type="Pfam" id="PF04851">
    <property type="entry name" value="ResIII"/>
    <property type="match status" value="1"/>
</dbReference>
<dbReference type="InterPro" id="IPR007868">
    <property type="entry name" value="Hom_end_hint"/>
</dbReference>
<dbReference type="PROSITE" id="PS51192">
    <property type="entry name" value="HELICASE_ATP_BIND_1"/>
    <property type="match status" value="1"/>
</dbReference>
<dbReference type="PRINTS" id="PR00379">
    <property type="entry name" value="INTEIN"/>
</dbReference>
<dbReference type="InterPro" id="IPR006935">
    <property type="entry name" value="Helicase/UvrB_N"/>
</dbReference>
<dbReference type="Pfam" id="PF00271">
    <property type="entry name" value="Helicase_C"/>
    <property type="match status" value="1"/>
</dbReference>
<dbReference type="InterPro" id="IPR006141">
    <property type="entry name" value="Intein_N"/>
</dbReference>
<dbReference type="GO" id="GO:0003677">
    <property type="term" value="F:DNA binding"/>
    <property type="evidence" value="ECO:0007669"/>
    <property type="project" value="InterPro"/>
</dbReference>
<dbReference type="GO" id="GO:0004519">
    <property type="term" value="F:endonuclease activity"/>
    <property type="evidence" value="ECO:0007669"/>
    <property type="project" value="InterPro"/>
</dbReference>
<proteinExistence type="predicted"/>
<dbReference type="PROSITE" id="PS50817">
    <property type="entry name" value="INTEIN_N_TER"/>
    <property type="match status" value="1"/>
</dbReference>
<keyword evidence="1" id="KW-0068">Autocatalytic cleavage</keyword>
<dbReference type="PROSITE" id="PS51194">
    <property type="entry name" value="HELICASE_CTER"/>
    <property type="match status" value="1"/>
</dbReference>
<dbReference type="SUPFAM" id="SSF52540">
    <property type="entry name" value="P-loop containing nucleoside triphosphate hydrolases"/>
    <property type="match status" value="1"/>
</dbReference>
<evidence type="ECO:0000259" key="5">
    <source>
        <dbReference type="PROSITE" id="PS51194"/>
    </source>
</evidence>
<sequence>MIVPRPYQIDAEQSIWNYFARSGGNPVVAMPTGCHAKGHGILMWDGSVKPVEEIKIGDLIMGPDSDARLVMALARGRQEMRKIVPNKGPSFVVNKDHKLLVRVTKDRNSRGSVPRDEVMTIAQYEESSAWYRHLRKLQCSAAVFGEQEQPLPPYFVGLMLGDGSMVNGAYNLTSADKEVLDYMVAAISKLGLVARVQPKLTDPAGKTSFVTATDNVAGRGPGCVGNRITNIFKDLGMQEKRSWEKSIPEMYKIASPNQQRELLAGLIDTDGHYSKNNCFEFCTVSSQLAKDVLFIVKSLGLRGQIKQKSSHYKLNSDRTQCKDHYTIHISGDIDLIPTKIPRKQAKPSAKQKDCLVMGFTVEKLPEDDYYGFTLSGDHLYLDENFVVHHNTGKSVVIAMFLQRIFAAYPFQKVLVLTHVKELIEQNYAKLKAFWPAAPAGINSSGLKKRDIKHQIIFGGIASVVKHATEFGCVHLLLIDEAHLVSPAEETMYQLFIAILKKTNPQLKVVGFTATPWRLGQGKITEDGIFTDICFDLTTLSAFNKLIRDGYLCPLVPKQTHLQLDVSNVHKLGGEYKANELQLAVNKDKVTYEALTETLKHAVGRYSWLVFAAGVDHAISITSMLQHLGVDARCVHSKMSDKERDRNIADWKNGVFTAIVNNGILTTGIDHPALDLIIMLRPTASTVLWIQMLGRGTRPFYWEGYDLSTAEGRIAAMMASHKHNCLVLDFAGNTARLGPINDPVIPRKKGEGTGEAPIRICDACGMYNHASARFCGGHPYPSSEGCGHAFEFETKIKQSASTTELIKSDIPVKEEFQVSSVNFSVHAKAGKPPSLKVTYFCGLRRFTEYVHFELPGWGQRKAREWWTLRDKDGILPDTTEQANMLAPKLPQPQRILVWTNKPFPEILNVSFEREGPFNVSGN</sequence>
<dbReference type="InterPro" id="IPR050742">
    <property type="entry name" value="Helicase_Restrict-Modif_Enz"/>
</dbReference>
<feature type="domain" description="Helicase C-terminal" evidence="5">
    <location>
        <begin position="597"/>
        <end position="737"/>
    </location>
</feature>
<dbReference type="InterPro" id="IPR027434">
    <property type="entry name" value="Homing_endonucl"/>
</dbReference>
<protein>
    <submittedName>
        <fullName evidence="6">DEXDc domain containing protein</fullName>
    </submittedName>
</protein>
<dbReference type="PANTHER" id="PTHR47396:SF1">
    <property type="entry name" value="ATP-DEPENDENT HELICASE IRC3-RELATED"/>
    <property type="match status" value="1"/>
</dbReference>
<dbReference type="SMART" id="SM00490">
    <property type="entry name" value="HELICc"/>
    <property type="match status" value="1"/>
</dbReference>
<name>A0A6J5RBU2_9CAUD</name>
<dbReference type="GO" id="GO:0016787">
    <property type="term" value="F:hydrolase activity"/>
    <property type="evidence" value="ECO:0007669"/>
    <property type="project" value="InterPro"/>
</dbReference>
<dbReference type="EMBL" id="LR797210">
    <property type="protein sequence ID" value="CAB4194469.1"/>
    <property type="molecule type" value="Genomic_DNA"/>
</dbReference>
<dbReference type="PANTHER" id="PTHR47396">
    <property type="entry name" value="TYPE I RESTRICTION ENZYME ECOKI R PROTEIN"/>
    <property type="match status" value="1"/>
</dbReference>
<evidence type="ECO:0000256" key="2">
    <source>
        <dbReference type="ARBA" id="ARBA00023000"/>
    </source>
</evidence>
<evidence type="ECO:0000313" key="6">
    <source>
        <dbReference type="EMBL" id="CAB4194469.1"/>
    </source>
</evidence>
<gene>
    <name evidence="6" type="ORF">UFOVP1254_75</name>
</gene>
<dbReference type="GO" id="GO:0005524">
    <property type="term" value="F:ATP binding"/>
    <property type="evidence" value="ECO:0007669"/>
    <property type="project" value="InterPro"/>
</dbReference>
<dbReference type="InterPro" id="IPR006142">
    <property type="entry name" value="INTEIN"/>
</dbReference>
<organism evidence="6">
    <name type="scientific">uncultured Caudovirales phage</name>
    <dbReference type="NCBI Taxonomy" id="2100421"/>
    <lineage>
        <taxon>Viruses</taxon>
        <taxon>Duplodnaviria</taxon>
        <taxon>Heunggongvirae</taxon>
        <taxon>Uroviricota</taxon>
        <taxon>Caudoviricetes</taxon>
        <taxon>Peduoviridae</taxon>
        <taxon>Maltschvirus</taxon>
        <taxon>Maltschvirus maltsch</taxon>
    </lineage>
</organism>
<dbReference type="GO" id="GO:0016539">
    <property type="term" value="P:intein-mediated protein splicing"/>
    <property type="evidence" value="ECO:0007669"/>
    <property type="project" value="InterPro"/>
</dbReference>
<dbReference type="InterPro" id="IPR036844">
    <property type="entry name" value="Hint_dom_sf"/>
</dbReference>
<dbReference type="SUPFAM" id="SSF51294">
    <property type="entry name" value="Hedgehog/intein (Hint) domain"/>
    <property type="match status" value="1"/>
</dbReference>
<evidence type="ECO:0000259" key="3">
    <source>
        <dbReference type="PROSITE" id="PS50819"/>
    </source>
</evidence>
<dbReference type="SUPFAM" id="SSF55608">
    <property type="entry name" value="Homing endonucleases"/>
    <property type="match status" value="1"/>
</dbReference>
<feature type="domain" description="Helicase ATP-binding" evidence="4">
    <location>
        <begin position="376"/>
        <end position="515"/>
    </location>
</feature>
<dbReference type="InterPro" id="IPR027417">
    <property type="entry name" value="P-loop_NTPase"/>
</dbReference>
<dbReference type="InterPro" id="IPR004042">
    <property type="entry name" value="Intein_endonuc_central"/>
</dbReference>
<dbReference type="Gene3D" id="2.170.16.10">
    <property type="entry name" value="Hedgehog/Intein (Hint) domain"/>
    <property type="match status" value="1"/>
</dbReference>